<dbReference type="InterPro" id="IPR005135">
    <property type="entry name" value="Endo/exonuclease/phosphatase"/>
</dbReference>
<proteinExistence type="evidence at transcript level"/>
<reference evidence="2" key="1">
    <citation type="journal article" date="2015" name="Insect Biochem. Mol. Biol.">
        <title>An insight into the sialome of the horse fly, Tabanus bromius.</title>
        <authorList>
            <person name="Ribeiro J.M."/>
            <person name="Kazimirova M."/>
            <person name="Takac P."/>
            <person name="Andersen J.F."/>
            <person name="Francischetti I.M."/>
        </authorList>
    </citation>
    <scope>NUCLEOTIDE SEQUENCE</scope>
</reference>
<feature type="domain" description="Reverse transcriptase" evidence="1">
    <location>
        <begin position="502"/>
        <end position="783"/>
    </location>
</feature>
<feature type="non-terminal residue" evidence="2">
    <location>
        <position position="1"/>
    </location>
</feature>
<name>A0A0K8TLF2_TABBR</name>
<accession>A0A0K8TLF2</accession>
<evidence type="ECO:0000259" key="1">
    <source>
        <dbReference type="PROSITE" id="PS50878"/>
    </source>
</evidence>
<dbReference type="PROSITE" id="PS50878">
    <property type="entry name" value="RT_POL"/>
    <property type="match status" value="1"/>
</dbReference>
<sequence length="985" mass="113294">KNYKIHALNVNSISKVCKRHFLAKYLLTHKPDILLLSETCLQTRHKINFDNYELVRTDMAPGVRGTAILISNKIKFKPFHLNFIPNFEYTAIVLTSGSQRLFVFSVYIHCNQLIDSDDFSCILGYFRSEDFLFLGGDFNAKHTSWSNYNNNGNGVILNSFLTCNQNFSNLKLISSIRPTRFDSNSFSYIDLFLMTSNINSDPHARTYPFESDHLAIEIFINIPVLDAIEPLHTLNFNMTNWTKVKDTITSLLQANLPPIHRNISIAEIDSYVNFLEDNTLSIVTKFTPSVKIYPKYNLKLNNLTLKCIRERKVLRRIWFQTGRGNTQLKSFINRLTKIISKLIAVQYNNKLEIELENLKPGPKIFSEIRRFSGNKLSGPPILQNCVDDQSSAELLANYFASVHNLSPAAMASSDECPPNAIAQEMINSPPSPIVTFSEDLPADGSSPSSSLEYNPFVDVSTVSSFIKSRKSQKSKGEKQISNFIIKKLPNIFILFLTILINHCSNLSYFPIRWRHATVIPVPKGCSFTSDHKLYRPISLLSATSKIYEMVIKKQLNKAVEILTASNPFQFGFVSGRSTSHAITLLSEDIHMASFKKLPTLAVAIDLQKAFDSVWVNGLIFKLKLLNFPIYLIHTVLQFLSNRSIQVKFKSKISSTFYILAGVPQGSILGPLLFNLFIYDFPIYVNPEIKTIFYADDIFIYISKKHIPSAISNLEQYLTIISEFLQMWKLSVNYDKCESILFRKSDTHIPKSGKRYKNTENLKINFNSHTIKNVINLKYLGVIFNNKLSVIPQIKKMCSLANGAFAGLRNIFSSSKISIQVKVLAYKQLVRPLLQYGFTGWCHASSRQMSFLRSLERKVLYRCLPRSVAFINTNSHWRRISRALLFREIGKIERLDTVLLKNFVRFFQKLEYFDLEELSSLTDLNVLAERFLVNSDRYRYKCFPPSLLYYCHLQNTIYEDNCLRFYNRRYNSTRIDDYVYDLLEPD</sequence>
<organism evidence="2">
    <name type="scientific">Tabanus bromius</name>
    <name type="common">Band-eyed brown horse fly</name>
    <dbReference type="NCBI Taxonomy" id="304241"/>
    <lineage>
        <taxon>Eukaryota</taxon>
        <taxon>Metazoa</taxon>
        <taxon>Ecdysozoa</taxon>
        <taxon>Arthropoda</taxon>
        <taxon>Hexapoda</taxon>
        <taxon>Insecta</taxon>
        <taxon>Pterygota</taxon>
        <taxon>Neoptera</taxon>
        <taxon>Endopterygota</taxon>
        <taxon>Diptera</taxon>
        <taxon>Brachycera</taxon>
        <taxon>Tabanomorpha</taxon>
        <taxon>Tabanoidea</taxon>
        <taxon>Tabanidae</taxon>
        <taxon>Tabanus</taxon>
    </lineage>
</organism>
<evidence type="ECO:0000313" key="2">
    <source>
        <dbReference type="EMBL" id="JAI15003.1"/>
    </source>
</evidence>
<dbReference type="PANTHER" id="PTHR36688">
    <property type="entry name" value="ENDO/EXONUCLEASE/PHOSPHATASE DOMAIN-CONTAINING PROTEIN"/>
    <property type="match status" value="1"/>
</dbReference>
<dbReference type="GO" id="GO:0003824">
    <property type="term" value="F:catalytic activity"/>
    <property type="evidence" value="ECO:0007669"/>
    <property type="project" value="InterPro"/>
</dbReference>
<dbReference type="InterPro" id="IPR000477">
    <property type="entry name" value="RT_dom"/>
</dbReference>
<dbReference type="InterPro" id="IPR052560">
    <property type="entry name" value="RdDP_mobile_element"/>
</dbReference>
<dbReference type="Gene3D" id="3.60.10.10">
    <property type="entry name" value="Endonuclease/exonuclease/phosphatase"/>
    <property type="match status" value="1"/>
</dbReference>
<dbReference type="Pfam" id="PF00078">
    <property type="entry name" value="RVT_1"/>
    <property type="match status" value="1"/>
</dbReference>
<dbReference type="EMBL" id="GDAI01002600">
    <property type="protein sequence ID" value="JAI15003.1"/>
    <property type="molecule type" value="mRNA"/>
</dbReference>
<dbReference type="CDD" id="cd01650">
    <property type="entry name" value="RT_nLTR_like"/>
    <property type="match status" value="1"/>
</dbReference>
<dbReference type="AlphaFoldDB" id="A0A0K8TLF2"/>
<dbReference type="InterPro" id="IPR036691">
    <property type="entry name" value="Endo/exonu/phosph_ase_sf"/>
</dbReference>
<dbReference type="Pfam" id="PF03372">
    <property type="entry name" value="Exo_endo_phos"/>
    <property type="match status" value="1"/>
</dbReference>
<dbReference type="PANTHER" id="PTHR36688:SF2">
    <property type="entry name" value="ENDONUCLEASE_EXONUCLEASE_PHOSPHATASE DOMAIN-CONTAINING PROTEIN"/>
    <property type="match status" value="1"/>
</dbReference>
<protein>
    <submittedName>
        <fullName evidence="2">Putative jockey-12 aae</fullName>
    </submittedName>
</protein>
<dbReference type="SUPFAM" id="SSF56672">
    <property type="entry name" value="DNA/RNA polymerases"/>
    <property type="match status" value="1"/>
</dbReference>
<dbReference type="SUPFAM" id="SSF56219">
    <property type="entry name" value="DNase I-like"/>
    <property type="match status" value="1"/>
</dbReference>
<dbReference type="InterPro" id="IPR043502">
    <property type="entry name" value="DNA/RNA_pol_sf"/>
</dbReference>
<dbReference type="GO" id="GO:0071897">
    <property type="term" value="P:DNA biosynthetic process"/>
    <property type="evidence" value="ECO:0007669"/>
    <property type="project" value="UniProtKB-ARBA"/>
</dbReference>